<proteinExistence type="predicted"/>
<name>A0A6C0HEU5_9ZZZZ</name>
<evidence type="ECO:0000313" key="1">
    <source>
        <dbReference type="EMBL" id="QHT78676.1"/>
    </source>
</evidence>
<reference evidence="1" key="1">
    <citation type="journal article" date="2020" name="Nature">
        <title>Giant virus diversity and host interactions through global metagenomics.</title>
        <authorList>
            <person name="Schulz F."/>
            <person name="Roux S."/>
            <person name="Paez-Espino D."/>
            <person name="Jungbluth S."/>
            <person name="Walsh D.A."/>
            <person name="Denef V.J."/>
            <person name="McMahon K.D."/>
            <person name="Konstantinidis K.T."/>
            <person name="Eloe-Fadrosh E.A."/>
            <person name="Kyrpides N.C."/>
            <person name="Woyke T."/>
        </authorList>
    </citation>
    <scope>NUCLEOTIDE SEQUENCE</scope>
    <source>
        <strain evidence="1">GVMAG-M-3300023179-92</strain>
    </source>
</reference>
<dbReference type="EMBL" id="MN739935">
    <property type="protein sequence ID" value="QHT78676.1"/>
    <property type="molecule type" value="Genomic_DNA"/>
</dbReference>
<organism evidence="1">
    <name type="scientific">viral metagenome</name>
    <dbReference type="NCBI Taxonomy" id="1070528"/>
    <lineage>
        <taxon>unclassified sequences</taxon>
        <taxon>metagenomes</taxon>
        <taxon>organismal metagenomes</taxon>
    </lineage>
</organism>
<evidence type="ECO:0008006" key="2">
    <source>
        <dbReference type="Google" id="ProtNLM"/>
    </source>
</evidence>
<protein>
    <recommendedName>
        <fullName evidence="2">RNase H type-1 domain-containing protein</fullName>
    </recommendedName>
</protein>
<dbReference type="AlphaFoldDB" id="A0A6C0HEU5"/>
<sequence length="163" mass="19369">MSQSFISKITPEKKKLRELKFNIYVTAQLTNSISRYICIILDKNSNKKVLSKRIEGNYVLAFIQGLIDGIKTILYNIEEKYHNYCLVTIKSDNIFFLSLITEWIGKWKHQEFKDREFSSELKELYILLSKINFKTNLIYKTSDEYAWFLDKKVNDVKELETSK</sequence>
<accession>A0A6C0HEU5</accession>